<dbReference type="OrthoDB" id="9798585at2"/>
<dbReference type="SUPFAM" id="SSF51182">
    <property type="entry name" value="RmlC-like cupins"/>
    <property type="match status" value="1"/>
</dbReference>
<proteinExistence type="predicted"/>
<accession>A0A2P7R9P1</accession>
<organism evidence="2 3">
    <name type="scientific">Zobellella taiwanensis</name>
    <dbReference type="NCBI Taxonomy" id="347535"/>
    <lineage>
        <taxon>Bacteria</taxon>
        <taxon>Pseudomonadati</taxon>
        <taxon>Pseudomonadota</taxon>
        <taxon>Gammaproteobacteria</taxon>
        <taxon>Aeromonadales</taxon>
        <taxon>Aeromonadaceae</taxon>
        <taxon>Zobellella</taxon>
    </lineage>
</organism>
<keyword evidence="3" id="KW-1185">Reference proteome</keyword>
<dbReference type="InterPro" id="IPR013096">
    <property type="entry name" value="Cupin_2"/>
</dbReference>
<evidence type="ECO:0000313" key="2">
    <source>
        <dbReference type="EMBL" id="PSJ46910.1"/>
    </source>
</evidence>
<dbReference type="InterPro" id="IPR014710">
    <property type="entry name" value="RmlC-like_jellyroll"/>
</dbReference>
<dbReference type="AlphaFoldDB" id="A0A2P7R9P1"/>
<dbReference type="PROSITE" id="PS51257">
    <property type="entry name" value="PROKAR_LIPOPROTEIN"/>
    <property type="match status" value="1"/>
</dbReference>
<dbReference type="Proteomes" id="UP000242181">
    <property type="component" value="Unassembled WGS sequence"/>
</dbReference>
<feature type="domain" description="Cupin type-2" evidence="1">
    <location>
        <begin position="45"/>
        <end position="103"/>
    </location>
</feature>
<dbReference type="EMBL" id="PXYH01000003">
    <property type="protein sequence ID" value="PSJ46910.1"/>
    <property type="molecule type" value="Genomic_DNA"/>
</dbReference>
<comment type="caution">
    <text evidence="2">The sequence shown here is derived from an EMBL/GenBank/DDBJ whole genome shotgun (WGS) entry which is preliminary data.</text>
</comment>
<dbReference type="Pfam" id="PF07883">
    <property type="entry name" value="Cupin_2"/>
    <property type="match status" value="1"/>
</dbReference>
<evidence type="ECO:0000313" key="3">
    <source>
        <dbReference type="Proteomes" id="UP000242181"/>
    </source>
</evidence>
<reference evidence="2 3" key="1">
    <citation type="submission" date="2018-03" db="EMBL/GenBank/DDBJ databases">
        <title>The draft genome of Zobellella taiwanensis JCM 13381.</title>
        <authorList>
            <person name="Liu L."/>
            <person name="Li L."/>
            <person name="Wang T."/>
            <person name="Zhang X."/>
            <person name="Liang L."/>
        </authorList>
    </citation>
    <scope>NUCLEOTIDE SEQUENCE [LARGE SCALE GENOMIC DNA]</scope>
    <source>
        <strain evidence="2 3">JCM 13381</strain>
    </source>
</reference>
<evidence type="ECO:0000259" key="1">
    <source>
        <dbReference type="Pfam" id="PF07883"/>
    </source>
</evidence>
<protein>
    <submittedName>
        <fullName evidence="2">Phosphoribosylaminoimidazole carboxylase</fullName>
    </submittedName>
</protein>
<dbReference type="RefSeq" id="WP_106452273.1">
    <property type="nucleotide sequence ID" value="NZ_PXYH01000003.1"/>
</dbReference>
<sequence length="117" mass="13025">MNNVFKDIPAELPEELIQVLAGGAGCRIERILSRGHGSPEGFWYDQDEHEFVLLLSGEAELELQAPAERRRLGPGDWLTIAAHRRHRVNWTHPQRDTLWLAVFFAGDSGPASGQSGP</sequence>
<dbReference type="Gene3D" id="2.60.120.10">
    <property type="entry name" value="Jelly Rolls"/>
    <property type="match status" value="1"/>
</dbReference>
<dbReference type="CDD" id="cd06981">
    <property type="entry name" value="cupin_reut_a1446"/>
    <property type="match status" value="1"/>
</dbReference>
<gene>
    <name evidence="2" type="ORF">C7I36_03135</name>
</gene>
<dbReference type="InterPro" id="IPR011051">
    <property type="entry name" value="RmlC_Cupin_sf"/>
</dbReference>
<name>A0A2P7R9P1_9GAMM</name>